<name>A0AAD8Y286_9STRA</name>
<dbReference type="EMBL" id="JATAAI010000022">
    <property type="protein sequence ID" value="KAK1738077.1"/>
    <property type="molecule type" value="Genomic_DNA"/>
</dbReference>
<keyword evidence="6 7" id="KW-0472">Membrane</keyword>
<dbReference type="NCBIfam" id="TIGR00951">
    <property type="entry name" value="2A43"/>
    <property type="match status" value="1"/>
</dbReference>
<feature type="transmembrane region" description="Helical" evidence="7">
    <location>
        <begin position="130"/>
        <end position="148"/>
    </location>
</feature>
<dbReference type="Gene3D" id="1.20.1280.290">
    <property type="match status" value="1"/>
</dbReference>
<comment type="subcellular location">
    <subcellularLocation>
        <location evidence="1">Endomembrane system</location>
        <topology evidence="1">Multi-pass membrane protein</topology>
    </subcellularLocation>
</comment>
<evidence type="ECO:0000256" key="2">
    <source>
        <dbReference type="ARBA" id="ARBA00022448"/>
    </source>
</evidence>
<evidence type="ECO:0000256" key="7">
    <source>
        <dbReference type="SAM" id="Phobius"/>
    </source>
</evidence>
<dbReference type="SMART" id="SM00679">
    <property type="entry name" value="CTNS"/>
    <property type="match status" value="2"/>
</dbReference>
<keyword evidence="3 7" id="KW-0812">Transmembrane</keyword>
<evidence type="ECO:0000256" key="6">
    <source>
        <dbReference type="ARBA" id="ARBA00023136"/>
    </source>
</evidence>
<dbReference type="GO" id="GO:0012505">
    <property type="term" value="C:endomembrane system"/>
    <property type="evidence" value="ECO:0007669"/>
    <property type="project" value="UniProtKB-SubCell"/>
</dbReference>
<dbReference type="PANTHER" id="PTHR13131">
    <property type="entry name" value="CYSTINOSIN"/>
    <property type="match status" value="1"/>
</dbReference>
<accession>A0AAD8Y286</accession>
<dbReference type="PANTHER" id="PTHR13131:SF5">
    <property type="entry name" value="CYSTINOSIN"/>
    <property type="match status" value="1"/>
</dbReference>
<proteinExistence type="predicted"/>
<dbReference type="AlphaFoldDB" id="A0AAD8Y286"/>
<gene>
    <name evidence="8" type="ORF">QTG54_011371</name>
</gene>
<feature type="transmembrane region" description="Helical" evidence="7">
    <location>
        <begin position="183"/>
        <end position="203"/>
    </location>
</feature>
<evidence type="ECO:0000256" key="1">
    <source>
        <dbReference type="ARBA" id="ARBA00004127"/>
    </source>
</evidence>
<organism evidence="8 9">
    <name type="scientific">Skeletonema marinoi</name>
    <dbReference type="NCBI Taxonomy" id="267567"/>
    <lineage>
        <taxon>Eukaryota</taxon>
        <taxon>Sar</taxon>
        <taxon>Stramenopiles</taxon>
        <taxon>Ochrophyta</taxon>
        <taxon>Bacillariophyta</taxon>
        <taxon>Coscinodiscophyceae</taxon>
        <taxon>Thalassiosirophycidae</taxon>
        <taxon>Thalassiosirales</taxon>
        <taxon>Skeletonemataceae</taxon>
        <taxon>Skeletonema</taxon>
        <taxon>Skeletonema marinoi-dohrnii complex</taxon>
    </lineage>
</organism>
<feature type="transmembrane region" description="Helical" evidence="7">
    <location>
        <begin position="242"/>
        <end position="263"/>
    </location>
</feature>
<reference evidence="8" key="1">
    <citation type="submission" date="2023-06" db="EMBL/GenBank/DDBJ databases">
        <title>Survivors Of The Sea: Transcriptome response of Skeletonema marinoi to long-term dormancy.</title>
        <authorList>
            <person name="Pinder M.I.M."/>
            <person name="Kourtchenko O."/>
            <person name="Robertson E.K."/>
            <person name="Larsson T."/>
            <person name="Maumus F."/>
            <person name="Osuna-Cruz C.M."/>
            <person name="Vancaester E."/>
            <person name="Stenow R."/>
            <person name="Vandepoele K."/>
            <person name="Ploug H."/>
            <person name="Bruchert V."/>
            <person name="Godhe A."/>
            <person name="Topel M."/>
        </authorList>
    </citation>
    <scope>NUCLEOTIDE SEQUENCE</scope>
    <source>
        <strain evidence="8">R05AC</strain>
    </source>
</reference>
<keyword evidence="2" id="KW-0813">Transport</keyword>
<feature type="transmembrane region" description="Helical" evidence="7">
    <location>
        <begin position="215"/>
        <end position="236"/>
    </location>
</feature>
<comment type="caution">
    <text evidence="8">The sequence shown here is derived from an EMBL/GenBank/DDBJ whole genome shotgun (WGS) entry which is preliminary data.</text>
</comment>
<keyword evidence="5 7" id="KW-1133">Transmembrane helix</keyword>
<evidence type="ECO:0000313" key="9">
    <source>
        <dbReference type="Proteomes" id="UP001224775"/>
    </source>
</evidence>
<dbReference type="GO" id="GO:0015184">
    <property type="term" value="F:L-cystine transmembrane transporter activity"/>
    <property type="evidence" value="ECO:0007669"/>
    <property type="project" value="TreeGrafter"/>
</dbReference>
<dbReference type="Proteomes" id="UP001224775">
    <property type="component" value="Unassembled WGS sequence"/>
</dbReference>
<feature type="transmembrane region" description="Helical" evidence="7">
    <location>
        <begin position="97"/>
        <end position="118"/>
    </location>
</feature>
<feature type="transmembrane region" description="Helical" evidence="7">
    <location>
        <begin position="66"/>
        <end position="85"/>
    </location>
</feature>
<dbReference type="GO" id="GO:0005774">
    <property type="term" value="C:vacuolar membrane"/>
    <property type="evidence" value="ECO:0007669"/>
    <property type="project" value="TreeGrafter"/>
</dbReference>
<feature type="transmembrane region" description="Helical" evidence="7">
    <location>
        <begin position="316"/>
        <end position="337"/>
    </location>
</feature>
<keyword evidence="4" id="KW-0677">Repeat</keyword>
<dbReference type="InterPro" id="IPR005282">
    <property type="entry name" value="LC_transporter"/>
</dbReference>
<keyword evidence="9" id="KW-1185">Reference proteome</keyword>
<evidence type="ECO:0000256" key="5">
    <source>
        <dbReference type="ARBA" id="ARBA00022989"/>
    </source>
</evidence>
<evidence type="ECO:0000256" key="3">
    <source>
        <dbReference type="ARBA" id="ARBA00022692"/>
    </source>
</evidence>
<sequence>MLNSSKQMSGGDDVVFSAAAASEHNNGHATCTSRHSGSKPILHEALSMDDIIQDKTTNFTASSSNVFKWTTFLLLGGIILGTMLPQNPALPSATWRLLSSIIGYTYFLSWSASFYPQIVMNHERKTTRGLSVDFCVLNVLGYCCYTVYTTTFFWNQRIIDEYKLRFSSDDGDSAEVTVQGNDVAFALHAVVMATVTLSQIGIYDTFTARPPSKRVLVIILATIAFCIGYVCFTWVVKGSVDFLGFLYVLGTIKVGVTIGKYVPQALLNKSRQSTVGWNVLNVILDLTGGVLSLIQLVGDCASMGDWSGLGGNPTKLFLSMITIFFDLVFLIQHYFLYADKDSYSQLPLEAQQQPSIEAA</sequence>
<evidence type="ECO:0000313" key="8">
    <source>
        <dbReference type="EMBL" id="KAK1738077.1"/>
    </source>
</evidence>
<feature type="transmembrane region" description="Helical" evidence="7">
    <location>
        <begin position="275"/>
        <end position="296"/>
    </location>
</feature>
<dbReference type="InterPro" id="IPR006603">
    <property type="entry name" value="PQ-loop_rpt"/>
</dbReference>
<evidence type="ECO:0000256" key="4">
    <source>
        <dbReference type="ARBA" id="ARBA00022737"/>
    </source>
</evidence>
<protein>
    <submittedName>
        <fullName evidence="8">Lysosomal cystine transporter</fullName>
    </submittedName>
</protein>
<dbReference type="Pfam" id="PF04193">
    <property type="entry name" value="PQ-loop"/>
    <property type="match status" value="2"/>
</dbReference>